<proteinExistence type="predicted"/>
<gene>
    <name evidence="1" type="ORF">DQQ10_05060</name>
</gene>
<dbReference type="AlphaFoldDB" id="A0A364YB55"/>
<keyword evidence="2" id="KW-1185">Reference proteome</keyword>
<dbReference type="EMBL" id="QMFY01000001">
    <property type="protein sequence ID" value="RAW03565.1"/>
    <property type="molecule type" value="Genomic_DNA"/>
</dbReference>
<name>A0A364YB55_9BACT</name>
<evidence type="ECO:0000313" key="2">
    <source>
        <dbReference type="Proteomes" id="UP000251889"/>
    </source>
</evidence>
<dbReference type="Proteomes" id="UP000251889">
    <property type="component" value="Unassembled WGS sequence"/>
</dbReference>
<sequence length="288" mass="33424">MVFSSIFVITLTLLTGCDLLKGKGGEQEEFRTPVARVNSAYLYRDELVGIVSTGITPEDSTIRVESYVNAWIRKQLLIQEAAKKIDINEAEVERKILDYRYSIIAYEYQNFYIKQNLDTVIADTEIQNYYKDHVDNFILKQNIVQATFVKVPKNAPKIDKVKDLVLSSRENSKQELKSYCLSFSSAYHIADSTWMIFDDLVQGSPLAEIPNKIQFLKTSPYYETSDENFLYFFKVEQYRISDNVSPLEFVRDEIRNIILNKRKVELAKKLEDDVYNQGVEQEAVEIIK</sequence>
<dbReference type="GO" id="GO:0016853">
    <property type="term" value="F:isomerase activity"/>
    <property type="evidence" value="ECO:0007669"/>
    <property type="project" value="UniProtKB-KW"/>
</dbReference>
<dbReference type="InterPro" id="IPR027304">
    <property type="entry name" value="Trigger_fact/SurA_dom_sf"/>
</dbReference>
<evidence type="ECO:0000313" key="1">
    <source>
        <dbReference type="EMBL" id="RAW03565.1"/>
    </source>
</evidence>
<dbReference type="SUPFAM" id="SSF109998">
    <property type="entry name" value="Triger factor/SurA peptide-binding domain-like"/>
    <property type="match status" value="1"/>
</dbReference>
<protein>
    <submittedName>
        <fullName evidence="1">Peptidyl-prolyl cis-trans isomerase</fullName>
    </submittedName>
</protein>
<reference evidence="1 2" key="1">
    <citation type="submission" date="2018-06" db="EMBL/GenBank/DDBJ databases">
        <title>Chryseolinea flavus sp. nov., a member of the phylum Bacteroidetes isolated from soil.</title>
        <authorList>
            <person name="Li Y."/>
            <person name="Wang J."/>
        </authorList>
    </citation>
    <scope>NUCLEOTIDE SEQUENCE [LARGE SCALE GENOMIC DNA]</scope>
    <source>
        <strain evidence="1 2">SDU1-6</strain>
    </source>
</reference>
<keyword evidence="1" id="KW-0413">Isomerase</keyword>
<organism evidence="1 2">
    <name type="scientific">Pseudochryseolinea flava</name>
    <dbReference type="NCBI Taxonomy" id="2059302"/>
    <lineage>
        <taxon>Bacteria</taxon>
        <taxon>Pseudomonadati</taxon>
        <taxon>Bacteroidota</taxon>
        <taxon>Cytophagia</taxon>
        <taxon>Cytophagales</taxon>
        <taxon>Fulvivirgaceae</taxon>
        <taxon>Pseudochryseolinea</taxon>
    </lineage>
</organism>
<comment type="caution">
    <text evidence="1">The sequence shown here is derived from an EMBL/GenBank/DDBJ whole genome shotgun (WGS) entry which is preliminary data.</text>
</comment>
<accession>A0A364YB55</accession>
<dbReference type="OrthoDB" id="9785180at2"/>